<evidence type="ECO:0000313" key="2">
    <source>
        <dbReference type="EMBL" id="EQC40581.1"/>
    </source>
</evidence>
<accession>T0R0V8</accession>
<keyword evidence="3" id="KW-1185">Reference proteome</keyword>
<evidence type="ECO:0000313" key="3">
    <source>
        <dbReference type="Proteomes" id="UP000030762"/>
    </source>
</evidence>
<dbReference type="GeneID" id="19943196"/>
<gene>
    <name evidence="2" type="ORF">SDRG_02469</name>
</gene>
<dbReference type="VEuPathDB" id="FungiDB:SDRG_02469"/>
<dbReference type="OrthoDB" id="79492at2759"/>
<dbReference type="RefSeq" id="XP_008606280.1">
    <property type="nucleotide sequence ID" value="XM_008608058.1"/>
</dbReference>
<dbReference type="Proteomes" id="UP000030762">
    <property type="component" value="Unassembled WGS sequence"/>
</dbReference>
<organism evidence="2 3">
    <name type="scientific">Saprolegnia diclina (strain VS20)</name>
    <dbReference type="NCBI Taxonomy" id="1156394"/>
    <lineage>
        <taxon>Eukaryota</taxon>
        <taxon>Sar</taxon>
        <taxon>Stramenopiles</taxon>
        <taxon>Oomycota</taxon>
        <taxon>Saprolegniomycetes</taxon>
        <taxon>Saprolegniales</taxon>
        <taxon>Saprolegniaceae</taxon>
        <taxon>Saprolegnia</taxon>
    </lineage>
</organism>
<reference evidence="2 3" key="1">
    <citation type="submission" date="2012-04" db="EMBL/GenBank/DDBJ databases">
        <title>The Genome Sequence of Saprolegnia declina VS20.</title>
        <authorList>
            <consortium name="The Broad Institute Genome Sequencing Platform"/>
            <person name="Russ C."/>
            <person name="Nusbaum C."/>
            <person name="Tyler B."/>
            <person name="van West P."/>
            <person name="Dieguez-Uribeondo J."/>
            <person name="de Bruijn I."/>
            <person name="Tripathy S."/>
            <person name="Jiang R."/>
            <person name="Young S.K."/>
            <person name="Zeng Q."/>
            <person name="Gargeya S."/>
            <person name="Fitzgerald M."/>
            <person name="Haas B."/>
            <person name="Abouelleil A."/>
            <person name="Alvarado L."/>
            <person name="Arachchi H.M."/>
            <person name="Berlin A."/>
            <person name="Chapman S.B."/>
            <person name="Goldberg J."/>
            <person name="Griggs A."/>
            <person name="Gujja S."/>
            <person name="Hansen M."/>
            <person name="Howarth C."/>
            <person name="Imamovic A."/>
            <person name="Larimer J."/>
            <person name="McCowen C."/>
            <person name="Montmayeur A."/>
            <person name="Murphy C."/>
            <person name="Neiman D."/>
            <person name="Pearson M."/>
            <person name="Priest M."/>
            <person name="Roberts A."/>
            <person name="Saif S."/>
            <person name="Shea T."/>
            <person name="Sisk P."/>
            <person name="Sykes S."/>
            <person name="Wortman J."/>
            <person name="Nusbaum C."/>
            <person name="Birren B."/>
        </authorList>
    </citation>
    <scope>NUCLEOTIDE SEQUENCE [LARGE SCALE GENOMIC DNA]</scope>
    <source>
        <strain evidence="2 3">VS20</strain>
    </source>
</reference>
<feature type="compositionally biased region" description="Polar residues" evidence="1">
    <location>
        <begin position="168"/>
        <end position="180"/>
    </location>
</feature>
<proteinExistence type="predicted"/>
<name>T0R0V8_SAPDV</name>
<dbReference type="InParanoid" id="T0R0V8"/>
<protein>
    <submittedName>
        <fullName evidence="2">Uncharacterized protein</fullName>
    </submittedName>
</protein>
<feature type="region of interest" description="Disordered" evidence="1">
    <location>
        <begin position="154"/>
        <end position="187"/>
    </location>
</feature>
<dbReference type="EMBL" id="JH767136">
    <property type="protein sequence ID" value="EQC40581.1"/>
    <property type="molecule type" value="Genomic_DNA"/>
</dbReference>
<evidence type="ECO:0000256" key="1">
    <source>
        <dbReference type="SAM" id="MobiDB-lite"/>
    </source>
</evidence>
<dbReference type="AlphaFoldDB" id="T0R0V8"/>
<sequence length="297" mass="33532">MPSATTAPIHAQHLSAEKDLLVTRLQHELTAIKQKLVEQSEELVQVRSSNLKLQEMLKKKEKDLQNVFAVMREGNTQGAAKRRKEITDRLVNELQQKARARAFPAHNAEALAQTRKVELDELKYSCKSLRLQELHMQAQEYYKEVQRLRDALAAQPATVPSPRKETRLQANNVEPETTSPAPKKEPLPLPIALPKVVESPEQMILMGLEADVSASKFVKRKKQAIIEAEYRRQCRIAELAAQCEMEENIPRQAKRLAKQAAIEAAAREPPKLIETPPIELKLQVNPPIVTIAKPEVP</sequence>